<dbReference type="SUPFAM" id="SSF53756">
    <property type="entry name" value="UDP-Glycosyltransferase/glycogen phosphorylase"/>
    <property type="match status" value="1"/>
</dbReference>
<dbReference type="GO" id="GO:0016758">
    <property type="term" value="F:hexosyltransferase activity"/>
    <property type="evidence" value="ECO:0007669"/>
    <property type="project" value="TreeGrafter"/>
</dbReference>
<name>A0A9Q9DCI9_ENSAD</name>
<dbReference type="Pfam" id="PF13692">
    <property type="entry name" value="Glyco_trans_1_4"/>
    <property type="match status" value="1"/>
</dbReference>
<gene>
    <name evidence="1" type="ORF">NE863_21410</name>
</gene>
<dbReference type="Gene3D" id="3.40.50.2000">
    <property type="entry name" value="Glycogen Phosphorylase B"/>
    <property type="match status" value="2"/>
</dbReference>
<organism evidence="1 2">
    <name type="scientific">Ensifer adhaerens</name>
    <name type="common">Sinorhizobium morelense</name>
    <dbReference type="NCBI Taxonomy" id="106592"/>
    <lineage>
        <taxon>Bacteria</taxon>
        <taxon>Pseudomonadati</taxon>
        <taxon>Pseudomonadota</taxon>
        <taxon>Alphaproteobacteria</taxon>
        <taxon>Hyphomicrobiales</taxon>
        <taxon>Rhizobiaceae</taxon>
        <taxon>Sinorhizobium/Ensifer group</taxon>
        <taxon>Ensifer</taxon>
    </lineage>
</organism>
<dbReference type="PANTHER" id="PTHR45947:SF3">
    <property type="entry name" value="SULFOQUINOVOSYL TRANSFERASE SQD2"/>
    <property type="match status" value="1"/>
</dbReference>
<evidence type="ECO:0000313" key="2">
    <source>
        <dbReference type="Proteomes" id="UP001055460"/>
    </source>
</evidence>
<accession>A0A9Q9DCI9</accession>
<sequence>MKIAFYAPLKSPDHPVPSGDRLMARMLVAALRAGGHEVAVVSDLRSFMAAASDVDFRELGQAAAGEITRLRQGWMRDGAPDLWFCYHPYYKAPDLLGPSLSAEFTIPYVTAEASYSARRNEGVRAIAQRHVLQAIEQAAVNICMTRRDRDGLLEAAPDCRHAMLAPFIDAAPFVPGGGSTDDLCRMVVVAMMRSGDKLDSYRMLAQSLTHIADSRWTLTIVGDGPCRDEVQQAFSALPSDRLDWRGERSAADLPAILAGSDLYVWPGCGEAYGLAYLEAQAAGLPVVAQNTAGVPEVVRDGETGILTPDGDATAFAAAMRALIEDPVLRRRLGTAAGRFVHDERSFPAAARRLRTIFDEHLEATA</sequence>
<dbReference type="InterPro" id="IPR050194">
    <property type="entry name" value="Glycosyltransferase_grp1"/>
</dbReference>
<keyword evidence="1" id="KW-0614">Plasmid</keyword>
<dbReference type="AlphaFoldDB" id="A0A9Q9DCI9"/>
<geneLocation type="plasmid" evidence="1 2">
    <name>pA</name>
</geneLocation>
<protein>
    <submittedName>
        <fullName evidence="1">Glycosyltransferase family 4 protein</fullName>
    </submittedName>
</protein>
<dbReference type="Proteomes" id="UP001055460">
    <property type="component" value="Plasmid pA"/>
</dbReference>
<reference evidence="1" key="1">
    <citation type="submission" date="2022-06" db="EMBL/GenBank/DDBJ databases">
        <title>Physiological and biochemical characterization and genomic elucidation of a strain of the genus Ensifer adhaerens M8 that combines arsenic oxidation and chromium reduction.</title>
        <authorList>
            <person name="Li X."/>
            <person name="Yu c."/>
        </authorList>
    </citation>
    <scope>NUCLEOTIDE SEQUENCE</scope>
    <source>
        <strain evidence="1">M8</strain>
        <plasmid evidence="1">pA</plasmid>
    </source>
</reference>
<dbReference type="RefSeq" id="WP_113080923.1">
    <property type="nucleotide sequence ID" value="NZ_CP098808.1"/>
</dbReference>
<proteinExistence type="predicted"/>
<evidence type="ECO:0000313" key="1">
    <source>
        <dbReference type="EMBL" id="USJ26514.1"/>
    </source>
</evidence>
<dbReference type="EMBL" id="CP098808">
    <property type="protein sequence ID" value="USJ26514.1"/>
    <property type="molecule type" value="Genomic_DNA"/>
</dbReference>
<dbReference type="PANTHER" id="PTHR45947">
    <property type="entry name" value="SULFOQUINOVOSYL TRANSFERASE SQD2"/>
    <property type="match status" value="1"/>
</dbReference>
<dbReference type="CDD" id="cd03801">
    <property type="entry name" value="GT4_PimA-like"/>
    <property type="match status" value="1"/>
</dbReference>